<reference evidence="9 10" key="1">
    <citation type="submission" date="2017-07" db="EMBL/GenBank/DDBJ databases">
        <title>Draft Genome Sequences of Select Purple Nonsulfur Bacteria.</title>
        <authorList>
            <person name="Lasarre B."/>
            <person name="Mckinlay J.B."/>
        </authorList>
    </citation>
    <scope>NUCLEOTIDE SEQUENCE [LARGE SCALE GENOMIC DNA]</scope>
    <source>
        <strain evidence="9 10">DSM 11907</strain>
    </source>
</reference>
<dbReference type="PROSITE" id="PS00886">
    <property type="entry name" value="ILVD_EDD_1"/>
    <property type="match status" value="1"/>
</dbReference>
<evidence type="ECO:0000313" key="10">
    <source>
        <dbReference type="Proteomes" id="UP000248863"/>
    </source>
</evidence>
<dbReference type="SUPFAM" id="SSF52016">
    <property type="entry name" value="LeuD/IlvD-like"/>
    <property type="match status" value="1"/>
</dbReference>
<dbReference type="EMBL" id="NPEU01000012">
    <property type="protein sequence ID" value="RAI41657.1"/>
    <property type="molecule type" value="Genomic_DNA"/>
</dbReference>
<dbReference type="InterPro" id="IPR042096">
    <property type="entry name" value="Dihydro-acid_dehy_C"/>
</dbReference>
<comment type="caution">
    <text evidence="9">The sequence shown here is derived from an EMBL/GenBank/DDBJ whole genome shotgun (WGS) entry which is preliminary data.</text>
</comment>
<comment type="similarity">
    <text evidence="1">Belongs to the IlvD/Edd family.</text>
</comment>
<dbReference type="FunFam" id="3.50.30.80:FF:000001">
    <property type="entry name" value="Dihydroxy-acid dehydratase"/>
    <property type="match status" value="1"/>
</dbReference>
<evidence type="ECO:0000256" key="2">
    <source>
        <dbReference type="ARBA" id="ARBA00022723"/>
    </source>
</evidence>
<feature type="domain" description="Dihydroxy-acid/6-phosphogluconate dehydratase N-terminal" evidence="7">
    <location>
        <begin position="113"/>
        <end position="423"/>
    </location>
</feature>
<evidence type="ECO:0000256" key="5">
    <source>
        <dbReference type="ARBA" id="ARBA00023239"/>
    </source>
</evidence>
<dbReference type="NCBIfam" id="NF009560">
    <property type="entry name" value="PRK13017.1"/>
    <property type="match status" value="1"/>
</dbReference>
<dbReference type="GO" id="GO:0051536">
    <property type="term" value="F:iron-sulfur cluster binding"/>
    <property type="evidence" value="ECO:0007669"/>
    <property type="project" value="UniProtKB-KW"/>
</dbReference>
<dbReference type="Pfam" id="PF00920">
    <property type="entry name" value="ILVD_EDD_N"/>
    <property type="match status" value="1"/>
</dbReference>
<organism evidence="9 10">
    <name type="scientific">Rhodoplanes elegans</name>
    <dbReference type="NCBI Taxonomy" id="29408"/>
    <lineage>
        <taxon>Bacteria</taxon>
        <taxon>Pseudomonadati</taxon>
        <taxon>Pseudomonadota</taxon>
        <taxon>Alphaproteobacteria</taxon>
        <taxon>Hyphomicrobiales</taxon>
        <taxon>Nitrobacteraceae</taxon>
        <taxon>Rhodoplanes</taxon>
    </lineage>
</organism>
<dbReference type="Gene3D" id="3.50.30.80">
    <property type="entry name" value="IlvD/EDD C-terminal domain-like"/>
    <property type="match status" value="1"/>
</dbReference>
<protein>
    <submittedName>
        <fullName evidence="9">Dihydroxy-acid dehydratase</fullName>
        <ecNumber evidence="9">4.2.1.9</ecNumber>
    </submittedName>
</protein>
<feature type="domain" description="Dihydroxy-acid/6-phosphogluconate dehydratase C-terminal" evidence="8">
    <location>
        <begin position="434"/>
        <end position="628"/>
    </location>
</feature>
<dbReference type="SUPFAM" id="SSF143975">
    <property type="entry name" value="IlvD/EDD N-terminal domain-like"/>
    <property type="match status" value="1"/>
</dbReference>
<gene>
    <name evidence="9" type="ORF">CH338_02390</name>
</gene>
<dbReference type="AlphaFoldDB" id="A0A327KTQ5"/>
<keyword evidence="3" id="KW-0408">Iron</keyword>
<sequence length="645" mass="69609">MRRRSGARKRIGRRFVRWRPWVPGHDASRRARDTSRPPLPQGGVSSDADCAPRRPGYADEPPSQPAGLPVTSHKKTPETLRSHRWFGVSDLRSFGHRSRLRQLGYDSADWVGKPVIGIVNTWSDINPCHGHLRARAEDVKRGVLQAGGLPIELPAMSLAEPIVKPSAMLYRNFLAMETEELLRSHPIDGVVLMGGCDKTTPGLLMGAISMGLPAIYVPAGPMLRGHWRGETLGSGSDTWKYWDEKRAGRIGEAEWTEIEGGIARSYGTCMVMGTAATMMAIAEALGFTLPGASSIPAVDASHSRMAAASGRRIVDMVWEDQTPARILSSAAFDNAIKVHMAMGGSTNAIIHLVAMARRAGLTIDMARFDAISREIPVLANVRPSGQWLMEDFYYAGGLKALMGELREALDLSCVGVSGVPLGEALAGARVHRPDIIRTLADPVSRAGATAVLTGNLAPRGCVMKPPAADPRLLKHCGPVLAFEDFNEMAAAIDRDDLAVTPDHVLVLKNAGPKGGPGMPEWGMLPIPKKLVRAGVRDMVRVSDGRMSGTSYGACILHVCPESFVGGPLALVQTGDRLEIDADGRRIHLHVGEEELARRRAAWTPPPPRFERGWGAMYSAHVGQADEGCDFDFLTGTAPTAEPEIH</sequence>
<dbReference type="NCBIfam" id="NF009559">
    <property type="entry name" value="PRK13016.1"/>
    <property type="match status" value="1"/>
</dbReference>
<keyword evidence="2" id="KW-0479">Metal-binding</keyword>
<proteinExistence type="inferred from homology"/>
<name>A0A327KTQ5_9BRAD</name>
<evidence type="ECO:0000256" key="6">
    <source>
        <dbReference type="SAM" id="MobiDB-lite"/>
    </source>
</evidence>
<feature type="compositionally biased region" description="Basic and acidic residues" evidence="6">
    <location>
        <begin position="26"/>
        <end position="35"/>
    </location>
</feature>
<evidence type="ECO:0000313" key="9">
    <source>
        <dbReference type="EMBL" id="RAI41657.1"/>
    </source>
</evidence>
<dbReference type="PANTHER" id="PTHR43183:SF2">
    <property type="entry name" value="DIHYDROXY-ACID DEHYDRATASE"/>
    <property type="match status" value="1"/>
</dbReference>
<feature type="region of interest" description="Disordered" evidence="6">
    <location>
        <begin position="25"/>
        <end position="76"/>
    </location>
</feature>
<keyword evidence="10" id="KW-1185">Reference proteome</keyword>
<dbReference type="InterPro" id="IPR052352">
    <property type="entry name" value="Sugar_Degrad_Dehydratases"/>
</dbReference>
<dbReference type="GO" id="GO:0004160">
    <property type="term" value="F:dihydroxy-acid dehydratase activity"/>
    <property type="evidence" value="ECO:0007669"/>
    <property type="project" value="UniProtKB-EC"/>
</dbReference>
<dbReference type="NCBIfam" id="NF004784">
    <property type="entry name" value="PRK06131.1"/>
    <property type="match status" value="1"/>
</dbReference>
<keyword evidence="4" id="KW-0411">Iron-sulfur</keyword>
<evidence type="ECO:0000256" key="1">
    <source>
        <dbReference type="ARBA" id="ARBA00006486"/>
    </source>
</evidence>
<dbReference type="EC" id="4.2.1.9" evidence="9"/>
<evidence type="ECO:0000256" key="3">
    <source>
        <dbReference type="ARBA" id="ARBA00023004"/>
    </source>
</evidence>
<dbReference type="Pfam" id="PF24877">
    <property type="entry name" value="ILV_EDD_C"/>
    <property type="match status" value="1"/>
</dbReference>
<dbReference type="GO" id="GO:0046872">
    <property type="term" value="F:metal ion binding"/>
    <property type="evidence" value="ECO:0007669"/>
    <property type="project" value="UniProtKB-KW"/>
</dbReference>
<accession>A0A327KTQ5</accession>
<evidence type="ECO:0000259" key="7">
    <source>
        <dbReference type="Pfam" id="PF00920"/>
    </source>
</evidence>
<dbReference type="InterPro" id="IPR037237">
    <property type="entry name" value="IlvD/EDD_N"/>
</dbReference>
<evidence type="ECO:0000256" key="4">
    <source>
        <dbReference type="ARBA" id="ARBA00023014"/>
    </source>
</evidence>
<keyword evidence="5 9" id="KW-0456">Lyase</keyword>
<dbReference type="InterPro" id="IPR000581">
    <property type="entry name" value="ILV_EDD_N"/>
</dbReference>
<dbReference type="OrthoDB" id="9807077at2"/>
<dbReference type="InterPro" id="IPR020558">
    <property type="entry name" value="DiOHA_6PGluconate_deHydtase_CS"/>
</dbReference>
<dbReference type="Proteomes" id="UP000248863">
    <property type="component" value="Unassembled WGS sequence"/>
</dbReference>
<dbReference type="InterPro" id="IPR056740">
    <property type="entry name" value="ILV_EDD_C"/>
</dbReference>
<dbReference type="PANTHER" id="PTHR43183">
    <property type="entry name" value="HYPOTHETICAL DIHYDROXYACID DEHYDRATASE (EUROFUNG)-RELATED"/>
    <property type="match status" value="1"/>
</dbReference>
<evidence type="ECO:0000259" key="8">
    <source>
        <dbReference type="Pfam" id="PF24877"/>
    </source>
</evidence>